<sequence length="944" mass="108411">MTSWDPIALEKSVQDSPYDNDAHNRLISCLRGRLQDNQPEVYEELEKARLLKLKFFVLSQSEINNWIEDIKRIEDHENQTKKMLDFYRIVISDYPVVRFWKPYLELQVHSKCSDDMIKQSFTDALLHTVHDYKDSDQIWHIVLEYFEKVEPFESALKLHLKRLSYPHRTLQQSFEEFSAFISRNDAPNYEKHVVTGNKLYSKSCKSQRYYDIHEIRLAKLNNPQLWIEYIGQVGKYSSDGGREVTTLFERAVAASITDNASSTSPWISLWLSFIYLIYDPKTNFTAIESILSKFVRVYPYSSKSYAEYIRNCPLFENGNQKFLVARDRFKKVDVMHSDNYDDWKILALSVLSYEISEARSGGEDEDNLDIVDILYEDATEFVEFATNANNDAFHTIEKLTISIFEELGDLENARIVVGKILQKFSDQSEVWLYSCEFEKRHGADPHTILKILESAVDNAVNLDWPERIIQEWLVAQQIYTGLDEYKASLLKANTAITLVNVKRLHNAKRRRDQDDEEEEIEQMKEVVKNEEDKMEEEEAHSKRQKLDIQTPDDNLEEKQDKTKNVETIGSHRNREKFTIRVSNLPQEITEKTLIEFFKECGQPKEIKIIQESDRPPQATVEFSNQQEVFAAITRDMKKIGENEVRVTQAETATVWVTNFPPGMTHEEIKEYFSGAGQIVGARFPSLKFNQNRRFCYIEYTGSEIAKQAVSKFNGQELNESGKVYHLVVKISRPEVKQDRRINAADEGREIFIQNLDFKKVSSNVLEELFAKFGEIEKVSLPAGKGNGQLNNGYGFVTFKSNVSANNAIQADGSKVEGRPIKVSIAQSVKQRGITTTNKNINTISILNLDDTVNSEQIKKFASKVGPVKSVDLHPGIGALVEYENVTDSGRASMVLSGEVFEGNIVEIGTTDDLKRKVVGAKANTKEKPKLMVPASVARRRKRVL</sequence>
<dbReference type="InterPro" id="IPR050374">
    <property type="entry name" value="RRT5_SRSF_SR"/>
</dbReference>
<dbReference type="SUPFAM" id="SSF54928">
    <property type="entry name" value="RNA-binding domain, RBD"/>
    <property type="match status" value="2"/>
</dbReference>
<dbReference type="EMBL" id="OZ004259">
    <property type="protein sequence ID" value="CAK7916170.1"/>
    <property type="molecule type" value="Genomic_DNA"/>
</dbReference>
<dbReference type="SUPFAM" id="SSF48452">
    <property type="entry name" value="TPR-like"/>
    <property type="match status" value="1"/>
</dbReference>
<dbReference type="InterPro" id="IPR035979">
    <property type="entry name" value="RBD_domain_sf"/>
</dbReference>
<dbReference type="InterPro" id="IPR011990">
    <property type="entry name" value="TPR-like_helical_dom_sf"/>
</dbReference>
<dbReference type="PANTHER" id="PTHR23003">
    <property type="entry name" value="RNA RECOGNITION MOTIF RRM DOMAIN CONTAINING PROTEIN"/>
    <property type="match status" value="1"/>
</dbReference>
<feature type="domain" description="RRM" evidence="4">
    <location>
        <begin position="841"/>
        <end position="912"/>
    </location>
</feature>
<gene>
    <name evidence="5" type="ORF">CAAN4_G02630</name>
</gene>
<dbReference type="Gene3D" id="1.25.40.10">
    <property type="entry name" value="Tetratricopeptide repeat domain"/>
    <property type="match status" value="2"/>
</dbReference>
<dbReference type="InterPro" id="IPR012677">
    <property type="entry name" value="Nucleotide-bd_a/b_plait_sf"/>
</dbReference>
<dbReference type="SMART" id="SM00360">
    <property type="entry name" value="RRM"/>
    <property type="match status" value="4"/>
</dbReference>
<dbReference type="Proteomes" id="UP001497600">
    <property type="component" value="Chromosome G"/>
</dbReference>
<feature type="region of interest" description="Disordered" evidence="3">
    <location>
        <begin position="507"/>
        <end position="561"/>
    </location>
</feature>
<evidence type="ECO:0000313" key="5">
    <source>
        <dbReference type="EMBL" id="CAK7916170.1"/>
    </source>
</evidence>
<dbReference type="PROSITE" id="PS50102">
    <property type="entry name" value="RRM"/>
    <property type="match status" value="4"/>
</dbReference>
<dbReference type="InterPro" id="IPR000504">
    <property type="entry name" value="RRM_dom"/>
</dbReference>
<feature type="domain" description="RRM" evidence="4">
    <location>
        <begin position="652"/>
        <end position="733"/>
    </location>
</feature>
<dbReference type="Pfam" id="PF16842">
    <property type="entry name" value="RRM_occluded"/>
    <property type="match status" value="1"/>
</dbReference>
<reference evidence="5 6" key="1">
    <citation type="submission" date="2024-01" db="EMBL/GenBank/DDBJ databases">
        <authorList>
            <consortium name="Genoscope - CEA"/>
            <person name="William W."/>
        </authorList>
    </citation>
    <scope>NUCLEOTIDE SEQUENCE [LARGE SCALE GENOMIC DNA]</scope>
    <source>
        <strain evidence="5 6">29B2s-10</strain>
    </source>
</reference>
<feature type="compositionally biased region" description="Basic and acidic residues" evidence="3">
    <location>
        <begin position="521"/>
        <end position="531"/>
    </location>
</feature>
<name>A0ABP0EGS2_9ASCO</name>
<accession>A0ABP0EGS2</accession>
<dbReference type="Pfam" id="PF00076">
    <property type="entry name" value="RRM_1"/>
    <property type="match status" value="3"/>
</dbReference>
<keyword evidence="6" id="KW-1185">Reference proteome</keyword>
<dbReference type="CDD" id="cd12296">
    <property type="entry name" value="RRM1_Prp24"/>
    <property type="match status" value="1"/>
</dbReference>
<feature type="domain" description="RRM" evidence="4">
    <location>
        <begin position="748"/>
        <end position="827"/>
    </location>
</feature>
<organism evidence="5 6">
    <name type="scientific">[Candida] anglica</name>
    <dbReference type="NCBI Taxonomy" id="148631"/>
    <lineage>
        <taxon>Eukaryota</taxon>
        <taxon>Fungi</taxon>
        <taxon>Dikarya</taxon>
        <taxon>Ascomycota</taxon>
        <taxon>Saccharomycotina</taxon>
        <taxon>Pichiomycetes</taxon>
        <taxon>Debaryomycetaceae</taxon>
        <taxon>Kurtzmaniella</taxon>
    </lineage>
</organism>
<evidence type="ECO:0000256" key="1">
    <source>
        <dbReference type="ARBA" id="ARBA00022884"/>
    </source>
</evidence>
<feature type="domain" description="RRM" evidence="4">
    <location>
        <begin position="577"/>
        <end position="651"/>
    </location>
</feature>
<proteinExistence type="predicted"/>
<evidence type="ECO:0000256" key="2">
    <source>
        <dbReference type="PROSITE-ProRule" id="PRU00176"/>
    </source>
</evidence>
<evidence type="ECO:0000313" key="6">
    <source>
        <dbReference type="Proteomes" id="UP001497600"/>
    </source>
</evidence>
<dbReference type="InterPro" id="IPR031766">
    <property type="entry name" value="RRM_occluded"/>
</dbReference>
<evidence type="ECO:0000259" key="4">
    <source>
        <dbReference type="PROSITE" id="PS50102"/>
    </source>
</evidence>
<keyword evidence="1 2" id="KW-0694">RNA-binding</keyword>
<dbReference type="Gene3D" id="3.30.70.330">
    <property type="match status" value="4"/>
</dbReference>
<dbReference type="InterPro" id="IPR034397">
    <property type="entry name" value="Prp24_RRM1"/>
</dbReference>
<protein>
    <recommendedName>
        <fullName evidence="4">RRM domain-containing protein</fullName>
    </recommendedName>
</protein>
<evidence type="ECO:0000256" key="3">
    <source>
        <dbReference type="SAM" id="MobiDB-lite"/>
    </source>
</evidence>